<comment type="caution">
    <text evidence="3">The sequence shown here is derived from an EMBL/GenBank/DDBJ whole genome shotgun (WGS) entry which is preliminary data.</text>
</comment>
<evidence type="ECO:0000313" key="3">
    <source>
        <dbReference type="EMBL" id="GGD11751.1"/>
    </source>
</evidence>
<dbReference type="EMBL" id="BMCK01000001">
    <property type="protein sequence ID" value="GGD11751.1"/>
    <property type="molecule type" value="Genomic_DNA"/>
</dbReference>
<evidence type="ECO:0008006" key="5">
    <source>
        <dbReference type="Google" id="ProtNLM"/>
    </source>
</evidence>
<evidence type="ECO:0000313" key="4">
    <source>
        <dbReference type="Proteomes" id="UP000630594"/>
    </source>
</evidence>
<evidence type="ECO:0000256" key="2">
    <source>
        <dbReference type="SAM" id="Phobius"/>
    </source>
</evidence>
<gene>
    <name evidence="3" type="ORF">GCM10007231_08270</name>
</gene>
<name>A0ABQ1Q4W8_9ACTN</name>
<keyword evidence="4" id="KW-1185">Reference proteome</keyword>
<keyword evidence="2" id="KW-0472">Membrane</keyword>
<dbReference type="Proteomes" id="UP000630594">
    <property type="component" value="Unassembled WGS sequence"/>
</dbReference>
<proteinExistence type="predicted"/>
<keyword evidence="2" id="KW-1133">Transmembrane helix</keyword>
<sequence>MMVDLKNLLDDASREDAGSTVDALDVVRAGRRRVRRRGLLRASAALALVLVVSATALSVRPWESEEPRLLEPVRPPAPSAPPAVSEFTPPGSLLDIGETARVPVEHVEDEGKVELTVTDVRRGDTADMLAEPDLSASLRELLETGQIWYVDVTIRHVSGKIGGYYLDSDVAPVLRGGGGHNQVSYLFDFTPCPSRGLSNPAVPREVVKDCIAFRTPPGTDVVGLRWGPFESAYYVGTEKPVVWR</sequence>
<accession>A0ABQ1Q4W8</accession>
<reference evidence="4" key="1">
    <citation type="journal article" date="2019" name="Int. J. Syst. Evol. Microbiol.">
        <title>The Global Catalogue of Microorganisms (GCM) 10K type strain sequencing project: providing services to taxonomists for standard genome sequencing and annotation.</title>
        <authorList>
            <consortium name="The Broad Institute Genomics Platform"/>
            <consortium name="The Broad Institute Genome Sequencing Center for Infectious Disease"/>
            <person name="Wu L."/>
            <person name="Ma J."/>
        </authorList>
    </citation>
    <scope>NUCLEOTIDE SEQUENCE [LARGE SCALE GENOMIC DNA]</scope>
    <source>
        <strain evidence="4">CCM 7403</strain>
    </source>
</reference>
<feature type="transmembrane region" description="Helical" evidence="2">
    <location>
        <begin position="38"/>
        <end position="59"/>
    </location>
</feature>
<evidence type="ECO:0000256" key="1">
    <source>
        <dbReference type="SAM" id="MobiDB-lite"/>
    </source>
</evidence>
<organism evidence="3 4">
    <name type="scientific">Nocardioides daphniae</name>
    <dbReference type="NCBI Taxonomy" id="402297"/>
    <lineage>
        <taxon>Bacteria</taxon>
        <taxon>Bacillati</taxon>
        <taxon>Actinomycetota</taxon>
        <taxon>Actinomycetes</taxon>
        <taxon>Propionibacteriales</taxon>
        <taxon>Nocardioidaceae</taxon>
        <taxon>Nocardioides</taxon>
    </lineage>
</organism>
<feature type="region of interest" description="Disordered" evidence="1">
    <location>
        <begin position="65"/>
        <end position="89"/>
    </location>
</feature>
<protein>
    <recommendedName>
        <fullName evidence="5">DUF4352 domain-containing protein</fullName>
    </recommendedName>
</protein>
<keyword evidence="2" id="KW-0812">Transmembrane</keyword>